<dbReference type="InterPro" id="IPR057702">
    <property type="entry name" value="DUF7942"/>
</dbReference>
<name>A0ABX1AV08_9ACTN</name>
<feature type="transmembrane region" description="Helical" evidence="1">
    <location>
        <begin position="44"/>
        <end position="65"/>
    </location>
</feature>
<keyword evidence="1" id="KW-0472">Membrane</keyword>
<evidence type="ECO:0008006" key="4">
    <source>
        <dbReference type="Google" id="ProtNLM"/>
    </source>
</evidence>
<reference evidence="2 3" key="1">
    <citation type="submission" date="2020-03" db="EMBL/GenBank/DDBJ databases">
        <title>Draft genome of Streptomyces sp. ventii, isolated from the Axial Seamount in the Pacific Ocean, and resequencing of the two type strains Streptomyces lonarensis strain NCL 716 and Streptomyces bohaiensis strain 11A07.</title>
        <authorList>
            <person name="Loughran R.M."/>
            <person name="Pfannmuller K.M."/>
            <person name="Wasson B.J."/>
            <person name="Deadmond M.C."/>
            <person name="Paddock B.E."/>
            <person name="Koyack M.J."/>
            <person name="Gallegos D.A."/>
            <person name="Mitchell E.A."/>
            <person name="Ushijima B."/>
            <person name="Saw J.H."/>
            <person name="Mcphail K.L."/>
            <person name="Videau P."/>
        </authorList>
    </citation>
    <scope>NUCLEOTIDE SEQUENCE [LARGE SCALE GENOMIC DNA]</scope>
    <source>
        <strain evidence="3">5675061</strain>
    </source>
</reference>
<accession>A0ABX1AV08</accession>
<comment type="caution">
    <text evidence="2">The sequence shown here is derived from an EMBL/GenBank/DDBJ whole genome shotgun (WGS) entry which is preliminary data.</text>
</comment>
<protein>
    <recommendedName>
        <fullName evidence="4">Integral membrane protein</fullName>
    </recommendedName>
</protein>
<organism evidence="2 3">
    <name type="scientific">Streptomyces spiramenti</name>
    <dbReference type="NCBI Taxonomy" id="2720606"/>
    <lineage>
        <taxon>Bacteria</taxon>
        <taxon>Bacillati</taxon>
        <taxon>Actinomycetota</taxon>
        <taxon>Actinomycetes</taxon>
        <taxon>Kitasatosporales</taxon>
        <taxon>Streptomycetaceae</taxon>
        <taxon>Streptomyces</taxon>
    </lineage>
</organism>
<sequence>MSFLRTIRAALTTPAALTYLGGFAALLVWAISSTIAHAPGDASFAMIWPMLASLPLGLFVVPGLGEHPASVFVPMLLGALVNAVVVGWCYRTLRSER</sequence>
<dbReference type="Proteomes" id="UP000746503">
    <property type="component" value="Unassembled WGS sequence"/>
</dbReference>
<dbReference type="EMBL" id="JAAVJB010000292">
    <property type="protein sequence ID" value="NJP68850.1"/>
    <property type="molecule type" value="Genomic_DNA"/>
</dbReference>
<keyword evidence="1" id="KW-0812">Transmembrane</keyword>
<gene>
    <name evidence="2" type="ORF">HCJ92_21800</name>
</gene>
<feature type="transmembrane region" description="Helical" evidence="1">
    <location>
        <begin position="71"/>
        <end position="90"/>
    </location>
</feature>
<dbReference type="NCBIfam" id="NF046119">
    <property type="entry name" value="memb_SCO4225"/>
    <property type="match status" value="1"/>
</dbReference>
<keyword evidence="3" id="KW-1185">Reference proteome</keyword>
<evidence type="ECO:0000313" key="3">
    <source>
        <dbReference type="Proteomes" id="UP000746503"/>
    </source>
</evidence>
<evidence type="ECO:0000256" key="1">
    <source>
        <dbReference type="SAM" id="Phobius"/>
    </source>
</evidence>
<evidence type="ECO:0000313" key="2">
    <source>
        <dbReference type="EMBL" id="NJP68850.1"/>
    </source>
</evidence>
<feature type="transmembrane region" description="Helical" evidence="1">
    <location>
        <begin position="12"/>
        <end position="32"/>
    </location>
</feature>
<keyword evidence="1" id="KW-1133">Transmembrane helix</keyword>
<dbReference type="Pfam" id="PF25637">
    <property type="entry name" value="DUF7942"/>
    <property type="match status" value="1"/>
</dbReference>
<proteinExistence type="predicted"/>